<name>A0ABW7IZE7_9VIBR</name>
<evidence type="ECO:0000259" key="4">
    <source>
        <dbReference type="SMART" id="SM00822"/>
    </source>
</evidence>
<evidence type="ECO:0000256" key="3">
    <source>
        <dbReference type="RuleBase" id="RU000363"/>
    </source>
</evidence>
<dbReference type="CDD" id="cd05233">
    <property type="entry name" value="SDR_c"/>
    <property type="match status" value="1"/>
</dbReference>
<comment type="similarity">
    <text evidence="1 3">Belongs to the short-chain dehydrogenases/reductases (SDR) family.</text>
</comment>
<dbReference type="NCBIfam" id="NF006565">
    <property type="entry name" value="PRK09072.1"/>
    <property type="match status" value="1"/>
</dbReference>
<evidence type="ECO:0000256" key="1">
    <source>
        <dbReference type="ARBA" id="ARBA00006484"/>
    </source>
</evidence>
<dbReference type="InterPro" id="IPR057326">
    <property type="entry name" value="KR_dom"/>
</dbReference>
<gene>
    <name evidence="5" type="ORF">ACGRQ9_15220</name>
</gene>
<dbReference type="InterPro" id="IPR036291">
    <property type="entry name" value="NAD(P)-bd_dom_sf"/>
</dbReference>
<dbReference type="PRINTS" id="PR00081">
    <property type="entry name" value="GDHRDH"/>
</dbReference>
<dbReference type="PANTHER" id="PTHR44196:SF1">
    <property type="entry name" value="DEHYDROGENASE_REDUCTASE SDR FAMILY MEMBER 7B"/>
    <property type="match status" value="1"/>
</dbReference>
<evidence type="ECO:0000313" key="6">
    <source>
        <dbReference type="Proteomes" id="UP001607151"/>
    </source>
</evidence>
<organism evidence="5 6">
    <name type="scientific">Vibrio rumoiensis</name>
    <dbReference type="NCBI Taxonomy" id="76258"/>
    <lineage>
        <taxon>Bacteria</taxon>
        <taxon>Pseudomonadati</taxon>
        <taxon>Pseudomonadota</taxon>
        <taxon>Gammaproteobacteria</taxon>
        <taxon>Vibrionales</taxon>
        <taxon>Vibrionaceae</taxon>
        <taxon>Vibrio</taxon>
    </lineage>
</organism>
<keyword evidence="2" id="KW-0560">Oxidoreductase</keyword>
<comment type="caution">
    <text evidence="5">The sequence shown here is derived from an EMBL/GenBank/DDBJ whole genome shotgun (WGS) entry which is preliminary data.</text>
</comment>
<dbReference type="SMART" id="SM00822">
    <property type="entry name" value="PKS_KR"/>
    <property type="match status" value="1"/>
</dbReference>
<reference evidence="5 6" key="1">
    <citation type="submission" date="2024-10" db="EMBL/GenBank/DDBJ databases">
        <authorList>
            <person name="Yibar A."/>
            <person name="Saticioglu I.B."/>
            <person name="Duman M."/>
            <person name="Ajmi N."/>
            <person name="Gurler F."/>
            <person name="Ay H."/>
            <person name="Onuk E."/>
            <person name="Guler S."/>
            <person name="Romalde J.L."/>
        </authorList>
    </citation>
    <scope>NUCLEOTIDE SEQUENCE [LARGE SCALE GENOMIC DNA]</scope>
    <source>
        <strain evidence="5 6">14-MA-B</strain>
    </source>
</reference>
<evidence type="ECO:0000313" key="5">
    <source>
        <dbReference type="EMBL" id="MFH0266796.1"/>
    </source>
</evidence>
<accession>A0ABW7IZE7</accession>
<keyword evidence="6" id="KW-1185">Reference proteome</keyword>
<sequence length="267" mass="29311">MELTNKCIMLTGASGGIGQAIAMLLSAKGVKLILVSRNKERLQQLKASLTRPEQHICLSADMTTEQGMEQISQLVHQYKQSGGVIDALINGAGSNEFQYFAQRSVSSLEQELRLNLLSPILLSQSALGWLQRPGIILNIGSAFGSIGYPGYASYCAAKAGIHRFSEALDREMDGANIRVLYLAPRATQTEMNNATVRSLNQQLGNKSDTPETVAQCVVDMLQKETASKWIGWPEKLFAKVNQLFPKLVSASIRKQQSVIQHFLNQES</sequence>
<dbReference type="Pfam" id="PF00106">
    <property type="entry name" value="adh_short"/>
    <property type="match status" value="1"/>
</dbReference>
<dbReference type="RefSeq" id="WP_089139271.1">
    <property type="nucleotide sequence ID" value="NZ_AP018686.1"/>
</dbReference>
<proteinExistence type="inferred from homology"/>
<feature type="domain" description="Ketoreductase" evidence="4">
    <location>
        <begin position="6"/>
        <end position="186"/>
    </location>
</feature>
<dbReference type="SUPFAM" id="SSF51735">
    <property type="entry name" value="NAD(P)-binding Rossmann-fold domains"/>
    <property type="match status" value="1"/>
</dbReference>
<dbReference type="PRINTS" id="PR00080">
    <property type="entry name" value="SDRFAMILY"/>
</dbReference>
<dbReference type="PANTHER" id="PTHR44196">
    <property type="entry name" value="DEHYDROGENASE/REDUCTASE SDR FAMILY MEMBER 7B"/>
    <property type="match status" value="1"/>
</dbReference>
<evidence type="ECO:0000256" key="2">
    <source>
        <dbReference type="ARBA" id="ARBA00023002"/>
    </source>
</evidence>
<dbReference type="InterPro" id="IPR002347">
    <property type="entry name" value="SDR_fam"/>
</dbReference>
<dbReference type="Proteomes" id="UP001607151">
    <property type="component" value="Unassembled WGS sequence"/>
</dbReference>
<dbReference type="EMBL" id="JBIHSN010000003">
    <property type="protein sequence ID" value="MFH0266796.1"/>
    <property type="molecule type" value="Genomic_DNA"/>
</dbReference>
<dbReference type="Gene3D" id="3.40.50.720">
    <property type="entry name" value="NAD(P)-binding Rossmann-like Domain"/>
    <property type="match status" value="1"/>
</dbReference>
<protein>
    <submittedName>
        <fullName evidence="5">SDR family oxidoreductase</fullName>
    </submittedName>
</protein>